<gene>
    <name evidence="2" type="ORF">VN24_11240</name>
</gene>
<organism evidence="2 3">
    <name type="scientific">Paenibacillus beijingensis</name>
    <dbReference type="NCBI Taxonomy" id="1126833"/>
    <lineage>
        <taxon>Bacteria</taxon>
        <taxon>Bacillati</taxon>
        <taxon>Bacillota</taxon>
        <taxon>Bacilli</taxon>
        <taxon>Bacillales</taxon>
        <taxon>Paenibacillaceae</taxon>
        <taxon>Paenibacillus</taxon>
    </lineage>
</organism>
<dbReference type="PANTHER" id="PTHR38457:SF1">
    <property type="entry name" value="REGULATOR ABRB-RELATED"/>
    <property type="match status" value="1"/>
</dbReference>
<keyword evidence="3" id="KW-1185">Reference proteome</keyword>
<reference evidence="3" key="2">
    <citation type="submission" date="2015-03" db="EMBL/GenBank/DDBJ databases">
        <title>Genome sequence of Paenibacillus beijingensis strain DSM 24997T.</title>
        <authorList>
            <person name="Kwak Y."/>
            <person name="Shin J.-H."/>
        </authorList>
    </citation>
    <scope>NUCLEOTIDE SEQUENCE [LARGE SCALE GENOMIC DNA]</scope>
    <source>
        <strain evidence="3">DSM 24997</strain>
    </source>
</reference>
<feature type="transmembrane region" description="Helical" evidence="1">
    <location>
        <begin position="277"/>
        <end position="298"/>
    </location>
</feature>
<protein>
    <submittedName>
        <fullName evidence="2">AbrB family transcriptional regulator</fullName>
    </submittedName>
</protein>
<sequence>MKSMTVARPLRILMTCLISLAGGLLFTSIHIPVPWLLGPMIAVLIASRFLNVAKVPLYWPSYIRNAGIMIVGYSIGLAFTRQALVQIVHQLPSMLLMALLLMLLCVLIAYIASRLSGIDFPTMMTGCVPGGLSQMITLAEEIRGVNMTVVTFMQVTRLMMIVIIVPLLVFSPMFASSPPGLSASEALETIQANVTPLFPNIVPFAVVCMLFTFLGHKIKFPTVFLLGPLLGTALLGQSGLQGPAMPSFVLNAAQFMVGSYVGLLLRPEKLQRKTLTITVALASSLVLLVGAYGLSVLLTRIHALTPITGFLSMAPGGMDQMGIIAHEVNADLSIVSAYQLFRTFFIFFLVPSLLRMLFRFLAGRAAAAAHRS</sequence>
<dbReference type="GO" id="GO:0010468">
    <property type="term" value="P:regulation of gene expression"/>
    <property type="evidence" value="ECO:0007669"/>
    <property type="project" value="InterPro"/>
</dbReference>
<dbReference type="PANTHER" id="PTHR38457">
    <property type="entry name" value="REGULATOR ABRB-RELATED"/>
    <property type="match status" value="1"/>
</dbReference>
<dbReference type="Proteomes" id="UP000032633">
    <property type="component" value="Chromosome"/>
</dbReference>
<dbReference type="GO" id="GO:0016020">
    <property type="term" value="C:membrane"/>
    <property type="evidence" value="ECO:0007669"/>
    <property type="project" value="InterPro"/>
</dbReference>
<evidence type="ECO:0000256" key="1">
    <source>
        <dbReference type="SAM" id="Phobius"/>
    </source>
</evidence>
<reference evidence="2 3" key="1">
    <citation type="journal article" date="2015" name="J. Biotechnol.">
        <title>Complete genome sequence of Paenibacillus beijingensis 7188(T) (=DSM 24997(T)), a novel rhizobacterium from jujube garden soil.</title>
        <authorList>
            <person name="Kwak Y."/>
            <person name="Shin J.H."/>
        </authorList>
    </citation>
    <scope>NUCLEOTIDE SEQUENCE [LARGE SCALE GENOMIC DNA]</scope>
    <source>
        <strain evidence="2 3">DSM 24997</strain>
    </source>
</reference>
<dbReference type="PIRSF" id="PIRSF038991">
    <property type="entry name" value="Protein_AbrB"/>
    <property type="match status" value="1"/>
</dbReference>
<keyword evidence="1" id="KW-0472">Membrane</keyword>
<keyword evidence="1" id="KW-1133">Transmembrane helix</keyword>
<dbReference type="InterPro" id="IPR007820">
    <property type="entry name" value="AbrB_fam"/>
</dbReference>
<feature type="transmembrane region" description="Helical" evidence="1">
    <location>
        <begin position="91"/>
        <end position="112"/>
    </location>
</feature>
<feature type="transmembrane region" description="Helical" evidence="1">
    <location>
        <begin position="340"/>
        <end position="362"/>
    </location>
</feature>
<proteinExistence type="predicted"/>
<feature type="transmembrane region" description="Helical" evidence="1">
    <location>
        <begin position="158"/>
        <end position="177"/>
    </location>
</feature>
<dbReference type="STRING" id="1126833.VN24_11240"/>
<keyword evidence="1" id="KW-0812">Transmembrane</keyword>
<feature type="transmembrane region" description="Helical" evidence="1">
    <location>
        <begin position="246"/>
        <end position="265"/>
    </location>
</feature>
<dbReference type="HOGENOM" id="CLU_050210_2_0_9"/>
<feature type="transmembrane region" description="Helical" evidence="1">
    <location>
        <begin position="12"/>
        <end position="37"/>
    </location>
</feature>
<dbReference type="PATRIC" id="fig|1126833.4.peg.2461"/>
<dbReference type="Pfam" id="PF05145">
    <property type="entry name" value="AbrB"/>
    <property type="match status" value="1"/>
</dbReference>
<dbReference type="KEGG" id="pbj:VN24_11240"/>
<dbReference type="AlphaFoldDB" id="A0A0D5NI33"/>
<name>A0A0D5NI33_9BACL</name>
<dbReference type="OrthoDB" id="5460360at2"/>
<feature type="transmembrane region" description="Helical" evidence="1">
    <location>
        <begin position="222"/>
        <end position="240"/>
    </location>
</feature>
<dbReference type="EMBL" id="CP011058">
    <property type="protein sequence ID" value="AJY75049.1"/>
    <property type="molecule type" value="Genomic_DNA"/>
</dbReference>
<accession>A0A0D5NI33</accession>
<feature type="transmembrane region" description="Helical" evidence="1">
    <location>
        <begin position="57"/>
        <end position="79"/>
    </location>
</feature>
<dbReference type="InterPro" id="IPR017516">
    <property type="entry name" value="AbrB_dup"/>
</dbReference>
<evidence type="ECO:0000313" key="3">
    <source>
        <dbReference type="Proteomes" id="UP000032633"/>
    </source>
</evidence>
<dbReference type="NCBIfam" id="TIGR03082">
    <property type="entry name" value="Gneg_AbrB_dup"/>
    <property type="match status" value="2"/>
</dbReference>
<feature type="transmembrane region" description="Helical" evidence="1">
    <location>
        <begin position="197"/>
        <end position="215"/>
    </location>
</feature>
<evidence type="ECO:0000313" key="2">
    <source>
        <dbReference type="EMBL" id="AJY75049.1"/>
    </source>
</evidence>